<evidence type="ECO:0000256" key="4">
    <source>
        <dbReference type="ARBA" id="ARBA00022691"/>
    </source>
</evidence>
<keyword evidence="3" id="KW-0808">Transferase</keyword>
<dbReference type="Pfam" id="PF04055">
    <property type="entry name" value="Radical_SAM"/>
    <property type="match status" value="1"/>
</dbReference>
<evidence type="ECO:0000256" key="5">
    <source>
        <dbReference type="ARBA" id="ARBA00022723"/>
    </source>
</evidence>
<proteinExistence type="predicted"/>
<dbReference type="InterPro" id="IPR051198">
    <property type="entry name" value="BchE-like"/>
</dbReference>
<dbReference type="InterPro" id="IPR007197">
    <property type="entry name" value="rSAM"/>
</dbReference>
<dbReference type="PANTHER" id="PTHR43409">
    <property type="entry name" value="ANAEROBIC MAGNESIUM-PROTOPORPHYRIN IX MONOMETHYL ESTER CYCLASE-RELATED"/>
    <property type="match status" value="1"/>
</dbReference>
<gene>
    <name evidence="10" type="ORF">ACFL27_27255</name>
</gene>
<dbReference type="Gene3D" id="3.40.50.280">
    <property type="entry name" value="Cobalamin-binding domain"/>
    <property type="match status" value="1"/>
</dbReference>
<dbReference type="SFLD" id="SFLDS00029">
    <property type="entry name" value="Radical_SAM"/>
    <property type="match status" value="1"/>
</dbReference>
<dbReference type="SUPFAM" id="SSF102114">
    <property type="entry name" value="Radical SAM enzymes"/>
    <property type="match status" value="1"/>
</dbReference>
<comment type="caution">
    <text evidence="10">The sequence shown here is derived from an EMBL/GenBank/DDBJ whole genome shotgun (WGS) entry which is preliminary data.</text>
</comment>
<dbReference type="PROSITE" id="PS51332">
    <property type="entry name" value="B12_BINDING"/>
    <property type="match status" value="1"/>
</dbReference>
<evidence type="ECO:0000259" key="9">
    <source>
        <dbReference type="PROSITE" id="PS51918"/>
    </source>
</evidence>
<keyword evidence="7" id="KW-0411">Iron-sulfur</keyword>
<dbReference type="PANTHER" id="PTHR43409:SF7">
    <property type="entry name" value="BLL1977 PROTEIN"/>
    <property type="match status" value="1"/>
</dbReference>
<dbReference type="InterPro" id="IPR034466">
    <property type="entry name" value="Methyltransferase_Class_B"/>
</dbReference>
<dbReference type="EMBL" id="JBHPBY010000639">
    <property type="protein sequence ID" value="MFC1853899.1"/>
    <property type="molecule type" value="Genomic_DNA"/>
</dbReference>
<evidence type="ECO:0000313" key="10">
    <source>
        <dbReference type="EMBL" id="MFC1853899.1"/>
    </source>
</evidence>
<keyword evidence="4" id="KW-0949">S-adenosyl-L-methionine</keyword>
<evidence type="ECO:0000256" key="1">
    <source>
        <dbReference type="ARBA" id="ARBA00001966"/>
    </source>
</evidence>
<dbReference type="Proteomes" id="UP001594351">
    <property type="component" value="Unassembled WGS sequence"/>
</dbReference>
<keyword evidence="2" id="KW-0489">Methyltransferase</keyword>
<protein>
    <submittedName>
        <fullName evidence="10">B12-binding domain-containing radical SAM protein</fullName>
    </submittedName>
</protein>
<dbReference type="SFLD" id="SFLDG01123">
    <property type="entry name" value="methyltransferase_(Class_B)"/>
    <property type="match status" value="1"/>
</dbReference>
<keyword evidence="6" id="KW-0408">Iron</keyword>
<dbReference type="InterPro" id="IPR058240">
    <property type="entry name" value="rSAM_sf"/>
</dbReference>
<name>A0ABV6Z621_UNCC1</name>
<evidence type="ECO:0000259" key="8">
    <source>
        <dbReference type="PROSITE" id="PS51332"/>
    </source>
</evidence>
<reference evidence="10 11" key="1">
    <citation type="submission" date="2024-09" db="EMBL/GenBank/DDBJ databases">
        <title>Laminarin stimulates single cell rates of sulfate reduction while oxygen inhibits transcriptomic activity in coastal marine sediment.</title>
        <authorList>
            <person name="Lindsay M."/>
            <person name="Orcutt B."/>
            <person name="Emerson D."/>
            <person name="Stepanauskas R."/>
            <person name="D'Angelo T."/>
        </authorList>
    </citation>
    <scope>NUCLEOTIDE SEQUENCE [LARGE SCALE GENOMIC DNA]</scope>
    <source>
        <strain evidence="10">SAG AM-311-K15</strain>
    </source>
</reference>
<dbReference type="InterPro" id="IPR006158">
    <property type="entry name" value="Cobalamin-bd"/>
</dbReference>
<dbReference type="CDD" id="cd02068">
    <property type="entry name" value="radical_SAM_B12_BD"/>
    <property type="match status" value="1"/>
</dbReference>
<evidence type="ECO:0000256" key="7">
    <source>
        <dbReference type="ARBA" id="ARBA00023014"/>
    </source>
</evidence>
<evidence type="ECO:0000256" key="2">
    <source>
        <dbReference type="ARBA" id="ARBA00022603"/>
    </source>
</evidence>
<dbReference type="Gene3D" id="3.80.30.20">
    <property type="entry name" value="tm_1862 like domain"/>
    <property type="match status" value="1"/>
</dbReference>
<evidence type="ECO:0000256" key="6">
    <source>
        <dbReference type="ARBA" id="ARBA00023004"/>
    </source>
</evidence>
<keyword evidence="11" id="KW-1185">Reference proteome</keyword>
<dbReference type="SFLD" id="SFLDG01082">
    <property type="entry name" value="B12-binding_domain_containing"/>
    <property type="match status" value="1"/>
</dbReference>
<dbReference type="InterPro" id="IPR006638">
    <property type="entry name" value="Elp3/MiaA/NifB-like_rSAM"/>
</dbReference>
<keyword evidence="5" id="KW-0479">Metal-binding</keyword>
<dbReference type="SMART" id="SM00729">
    <property type="entry name" value="Elp3"/>
    <property type="match status" value="1"/>
</dbReference>
<evidence type="ECO:0000256" key="3">
    <source>
        <dbReference type="ARBA" id="ARBA00022679"/>
    </source>
</evidence>
<evidence type="ECO:0000313" key="11">
    <source>
        <dbReference type="Proteomes" id="UP001594351"/>
    </source>
</evidence>
<comment type="cofactor">
    <cofactor evidence="1">
        <name>[4Fe-4S] cluster</name>
        <dbReference type="ChEBI" id="CHEBI:49883"/>
    </cofactor>
</comment>
<sequence length="437" mass="49824">MDLLFISPRWEKFKHWPFHMSLLGPLTVAGLTPAPHAVTYIDENVQPIDFDLRPDAVIISAMSVQAQRGYEIAQKFKAAGIAVIMGGLHATLLPDEVASFVSCVAVGEAELIWPQILADLDRGELRPLYKTDQKADISCGNSCFPRRDLLRLTGYTKTMSGQRVIDTIQSGRGCARECPDCNIPLVSGRRFRPRKIEDVLAEIETIEAKFLFFVDDSITDCREYFLQLFTAMKGMGKSWMSVGALHLVHDPQLLQAMVDSGCRVLYIGFDRLDPSWRPRHGAQARHDLYRLDIKKYDINFKQDFLKQPDPYHEAIKRLKEAGISLIGTFAFGFDIDDEHVFEKSLDFALASQLNLADFSIVVPYPRSPLALKLENENRIITSDWSKYNGMHVVFRPLQMDPEKLMSGTEWVWQQWNKNRPIFRNMIRVFGEPAENVP</sequence>
<accession>A0ABV6Z621</accession>
<dbReference type="PROSITE" id="PS51918">
    <property type="entry name" value="RADICAL_SAM"/>
    <property type="match status" value="1"/>
</dbReference>
<organism evidence="10 11">
    <name type="scientific">candidate division CSSED10-310 bacterium</name>
    <dbReference type="NCBI Taxonomy" id="2855610"/>
    <lineage>
        <taxon>Bacteria</taxon>
        <taxon>Bacteria division CSSED10-310</taxon>
    </lineage>
</organism>
<feature type="domain" description="B12-binding" evidence="8">
    <location>
        <begin position="1"/>
        <end position="127"/>
    </location>
</feature>
<dbReference type="InterPro" id="IPR023404">
    <property type="entry name" value="rSAM_horseshoe"/>
</dbReference>
<feature type="domain" description="Radical SAM core" evidence="9">
    <location>
        <begin position="160"/>
        <end position="400"/>
    </location>
</feature>